<dbReference type="EMBL" id="DUZY01000002">
    <property type="protein sequence ID" value="DAD26722.1"/>
    <property type="molecule type" value="Genomic_DNA"/>
</dbReference>
<gene>
    <name evidence="1" type="ORF">HUJ06_028190</name>
</gene>
<reference evidence="1 2" key="1">
    <citation type="journal article" date="2020" name="Mol. Biol. Evol.">
        <title>Distinct Expression and Methylation Patterns for Genes with Different Fates following a Single Whole-Genome Duplication in Flowering Plants.</title>
        <authorList>
            <person name="Shi T."/>
            <person name="Rahmani R.S."/>
            <person name="Gugger P.F."/>
            <person name="Wang M."/>
            <person name="Li H."/>
            <person name="Zhang Y."/>
            <person name="Li Z."/>
            <person name="Wang Q."/>
            <person name="Van de Peer Y."/>
            <person name="Marchal K."/>
            <person name="Chen J."/>
        </authorList>
    </citation>
    <scope>NUCLEOTIDE SEQUENCE [LARGE SCALE GENOMIC DNA]</scope>
    <source>
        <tissue evidence="1">Leaf</tissue>
    </source>
</reference>
<organism evidence="1 2">
    <name type="scientific">Nelumbo nucifera</name>
    <name type="common">Sacred lotus</name>
    <dbReference type="NCBI Taxonomy" id="4432"/>
    <lineage>
        <taxon>Eukaryota</taxon>
        <taxon>Viridiplantae</taxon>
        <taxon>Streptophyta</taxon>
        <taxon>Embryophyta</taxon>
        <taxon>Tracheophyta</taxon>
        <taxon>Spermatophyta</taxon>
        <taxon>Magnoliopsida</taxon>
        <taxon>Proteales</taxon>
        <taxon>Nelumbonaceae</taxon>
        <taxon>Nelumbo</taxon>
    </lineage>
</organism>
<sequence>MEVAAAMACECHFNSSIYMMTEDFQKEGMHEISRKNEVKYTNHSLVPAIAAPIEFPN</sequence>
<keyword evidence="2" id="KW-1185">Reference proteome</keyword>
<dbReference type="Proteomes" id="UP000607653">
    <property type="component" value="Unassembled WGS sequence"/>
</dbReference>
<evidence type="ECO:0000313" key="1">
    <source>
        <dbReference type="EMBL" id="DAD26722.1"/>
    </source>
</evidence>
<accession>A0A822Y387</accession>
<dbReference type="AlphaFoldDB" id="A0A822Y387"/>
<evidence type="ECO:0000313" key="2">
    <source>
        <dbReference type="Proteomes" id="UP000607653"/>
    </source>
</evidence>
<comment type="caution">
    <text evidence="1">The sequence shown here is derived from an EMBL/GenBank/DDBJ whole genome shotgun (WGS) entry which is preliminary data.</text>
</comment>
<name>A0A822Y387_NELNU</name>
<proteinExistence type="predicted"/>
<protein>
    <submittedName>
        <fullName evidence="1">Uncharacterized protein</fullName>
    </submittedName>
</protein>